<proteinExistence type="predicted"/>
<reference evidence="2" key="1">
    <citation type="submission" date="2018-05" db="EMBL/GenBank/DDBJ databases">
        <title>Leptospira yasudae sp. nov. and Leptospira stimsonii sp. nov., two pathogenic species of the genus Leptospira isolated from environmental sources.</title>
        <authorList>
            <person name="Casanovas-Massana A."/>
            <person name="Hamond C."/>
            <person name="Santos L.A."/>
            <person name="Hacker K.P."/>
            <person name="Balassiano I."/>
            <person name="Medeiros M.A."/>
            <person name="Reis M.G."/>
            <person name="Ko A.I."/>
            <person name="Wunder E.A."/>
        </authorList>
    </citation>
    <scope>NUCLEOTIDE SEQUENCE [LARGE SCALE GENOMIC DNA]</scope>
    <source>
        <strain evidence="2">AMB6-RJ</strain>
    </source>
</reference>
<sequence>MVCRETPIRQGNLESLFIGKGSIFITFHSYPKGRTPDKIETSRENITFVFQPKRQFDRSIVSKV</sequence>
<name>A0A8B3CS34_9LEPT</name>
<dbReference type="Proteomes" id="UP000266669">
    <property type="component" value="Unassembled WGS sequence"/>
</dbReference>
<protein>
    <submittedName>
        <fullName evidence="1">Uncharacterized protein</fullName>
    </submittedName>
</protein>
<accession>A0A8B3CS34</accession>
<dbReference type="AlphaFoldDB" id="A0A8B3CS34"/>
<comment type="caution">
    <text evidence="1">The sequence shown here is derived from an EMBL/GenBank/DDBJ whole genome shotgun (WGS) entry which is preliminary data.</text>
</comment>
<evidence type="ECO:0000313" key="1">
    <source>
        <dbReference type="EMBL" id="RHX87509.1"/>
    </source>
</evidence>
<gene>
    <name evidence="1" type="ORF">DLM78_00355</name>
</gene>
<organism evidence="1 2">
    <name type="scientific">Leptospira stimsonii</name>
    <dbReference type="NCBI Taxonomy" id="2202203"/>
    <lineage>
        <taxon>Bacteria</taxon>
        <taxon>Pseudomonadati</taxon>
        <taxon>Spirochaetota</taxon>
        <taxon>Spirochaetia</taxon>
        <taxon>Leptospirales</taxon>
        <taxon>Leptospiraceae</taxon>
        <taxon>Leptospira</taxon>
    </lineage>
</organism>
<evidence type="ECO:0000313" key="2">
    <source>
        <dbReference type="Proteomes" id="UP000266669"/>
    </source>
</evidence>
<dbReference type="EMBL" id="QHCS01000001">
    <property type="protein sequence ID" value="RHX87509.1"/>
    <property type="molecule type" value="Genomic_DNA"/>
</dbReference>